<dbReference type="EMBL" id="JAGWCR010000020">
    <property type="protein sequence ID" value="MBS3652138.1"/>
    <property type="molecule type" value="Genomic_DNA"/>
</dbReference>
<evidence type="ECO:0000256" key="1">
    <source>
        <dbReference type="ARBA" id="ARBA00005417"/>
    </source>
</evidence>
<dbReference type="InterPro" id="IPR008995">
    <property type="entry name" value="Mo/tungstate-bd_C_term_dom"/>
</dbReference>
<dbReference type="GO" id="GO:0032991">
    <property type="term" value="C:protein-containing complex"/>
    <property type="evidence" value="ECO:0007669"/>
    <property type="project" value="UniProtKB-ARBA"/>
</dbReference>
<evidence type="ECO:0000259" key="5">
    <source>
        <dbReference type="PROSITE" id="PS50893"/>
    </source>
</evidence>
<protein>
    <submittedName>
        <fullName evidence="6">ABC transporter ATP-binding protein</fullName>
    </submittedName>
</protein>
<accession>A0A942E2W7</accession>
<dbReference type="InterPro" id="IPR003593">
    <property type="entry name" value="AAA+_ATPase"/>
</dbReference>
<dbReference type="PANTHER" id="PTHR42781">
    <property type="entry name" value="SPERMIDINE/PUTRESCINE IMPORT ATP-BINDING PROTEIN POTA"/>
    <property type="match status" value="1"/>
</dbReference>
<dbReference type="InterPro" id="IPR003439">
    <property type="entry name" value="ABC_transporter-like_ATP-bd"/>
</dbReference>
<keyword evidence="3" id="KW-0547">Nucleotide-binding</keyword>
<reference evidence="6" key="1">
    <citation type="submission" date="2021-04" db="EMBL/GenBank/DDBJ databases">
        <title>Pseudaminobacter soli sp. nov., isolated from paddy soil contaminated by heavy metals.</title>
        <authorList>
            <person name="Zhang K."/>
        </authorList>
    </citation>
    <scope>NUCLEOTIDE SEQUENCE</scope>
    <source>
        <strain evidence="6">19-2017</strain>
    </source>
</reference>
<keyword evidence="4 6" id="KW-0067">ATP-binding</keyword>
<comment type="caution">
    <text evidence="6">The sequence shown here is derived from an EMBL/GenBank/DDBJ whole genome shotgun (WGS) entry which is preliminary data.</text>
</comment>
<feature type="domain" description="ABC transporter" evidence="5">
    <location>
        <begin position="4"/>
        <end position="234"/>
    </location>
</feature>
<dbReference type="GO" id="GO:0005524">
    <property type="term" value="F:ATP binding"/>
    <property type="evidence" value="ECO:0007669"/>
    <property type="project" value="UniProtKB-KW"/>
</dbReference>
<dbReference type="InterPro" id="IPR050093">
    <property type="entry name" value="ABC_SmlMolc_Importer"/>
</dbReference>
<evidence type="ECO:0000256" key="3">
    <source>
        <dbReference type="ARBA" id="ARBA00022741"/>
    </source>
</evidence>
<dbReference type="GO" id="GO:0016887">
    <property type="term" value="F:ATP hydrolysis activity"/>
    <property type="evidence" value="ECO:0007669"/>
    <property type="project" value="InterPro"/>
</dbReference>
<dbReference type="SMART" id="SM00382">
    <property type="entry name" value="AAA"/>
    <property type="match status" value="1"/>
</dbReference>
<evidence type="ECO:0000256" key="4">
    <source>
        <dbReference type="ARBA" id="ARBA00022840"/>
    </source>
</evidence>
<keyword evidence="2" id="KW-0813">Transport</keyword>
<gene>
    <name evidence="6" type="ORF">KEU06_26420</name>
</gene>
<dbReference type="GO" id="GO:0015847">
    <property type="term" value="P:putrescine transport"/>
    <property type="evidence" value="ECO:0007669"/>
    <property type="project" value="UniProtKB-ARBA"/>
</dbReference>
<dbReference type="PROSITE" id="PS50893">
    <property type="entry name" value="ABC_TRANSPORTER_2"/>
    <property type="match status" value="1"/>
</dbReference>
<dbReference type="Proteomes" id="UP000680348">
    <property type="component" value="Unassembled WGS sequence"/>
</dbReference>
<evidence type="ECO:0000313" key="6">
    <source>
        <dbReference type="EMBL" id="MBS3652138.1"/>
    </source>
</evidence>
<proteinExistence type="inferred from homology"/>
<dbReference type="PANTHER" id="PTHR42781:SF4">
    <property type="entry name" value="SPERMIDINE_PUTRESCINE IMPORT ATP-BINDING PROTEIN POTA"/>
    <property type="match status" value="1"/>
</dbReference>
<dbReference type="Pfam" id="PF00005">
    <property type="entry name" value="ABC_tran"/>
    <property type="match status" value="1"/>
</dbReference>
<dbReference type="InterPro" id="IPR017871">
    <property type="entry name" value="ABC_transporter-like_CS"/>
</dbReference>
<keyword evidence="7" id="KW-1185">Reference proteome</keyword>
<sequence>MSFLVVDSLTMTYGPLRALNDVSLTVKEGEFISLLGPSGSGKTTLLMSLAGFNKPTSGRILLDGQDIIAREPEDRDFGFVFQGYALFPHLSVSGNIAFPLKVRKWDAVRIRARVEEMLALVGLKSLADRKPRQLSGGQQQRVALARALSFGPRVLLLDEPLSALDRMLREQMQTELRRLHRETGVTFLYVTHDQQEALTMSDRIAVFEKGKIVEEGSPTRLFKSPTTRFVAEFLGENNFVKGSRANGVWQGFGTSFSLPEQRDSGEDAGSATLWLRPGDIGFGTGRDGDISFTAKVEDFVFGGTHNRLALRLRSGETFVASISADLVAEDALGKDLTFHARPEAVGVLR</sequence>
<dbReference type="RefSeq" id="WP_188257696.1">
    <property type="nucleotide sequence ID" value="NZ_JABVCF010000020.1"/>
</dbReference>
<evidence type="ECO:0000256" key="2">
    <source>
        <dbReference type="ARBA" id="ARBA00022448"/>
    </source>
</evidence>
<dbReference type="PROSITE" id="PS00211">
    <property type="entry name" value="ABC_TRANSPORTER_1"/>
    <property type="match status" value="1"/>
</dbReference>
<dbReference type="Gene3D" id="3.40.50.300">
    <property type="entry name" value="P-loop containing nucleotide triphosphate hydrolases"/>
    <property type="match status" value="1"/>
</dbReference>
<dbReference type="AlphaFoldDB" id="A0A942E2W7"/>
<dbReference type="FunFam" id="3.40.50.300:FF:000133">
    <property type="entry name" value="Spermidine/putrescine import ATP-binding protein PotA"/>
    <property type="match status" value="1"/>
</dbReference>
<dbReference type="GO" id="GO:0005886">
    <property type="term" value="C:plasma membrane"/>
    <property type="evidence" value="ECO:0007669"/>
    <property type="project" value="UniProtKB-ARBA"/>
</dbReference>
<dbReference type="SUPFAM" id="SSF50331">
    <property type="entry name" value="MOP-like"/>
    <property type="match status" value="1"/>
</dbReference>
<comment type="similarity">
    <text evidence="1">Belongs to the ABC transporter superfamily.</text>
</comment>
<evidence type="ECO:0000313" key="7">
    <source>
        <dbReference type="Proteomes" id="UP000680348"/>
    </source>
</evidence>
<dbReference type="InterPro" id="IPR027417">
    <property type="entry name" value="P-loop_NTPase"/>
</dbReference>
<name>A0A942E2W7_9HYPH</name>
<dbReference type="SUPFAM" id="SSF52540">
    <property type="entry name" value="P-loop containing nucleoside triphosphate hydrolases"/>
    <property type="match status" value="1"/>
</dbReference>
<organism evidence="6 7">
    <name type="scientific">Pseudaminobacter soli</name>
    <name type="common">ex Zhang et al. 2022</name>
    <dbReference type="NCBI Taxonomy" id="2831468"/>
    <lineage>
        <taxon>Bacteria</taxon>
        <taxon>Pseudomonadati</taxon>
        <taxon>Pseudomonadota</taxon>
        <taxon>Alphaproteobacteria</taxon>
        <taxon>Hyphomicrobiales</taxon>
        <taxon>Phyllobacteriaceae</taxon>
        <taxon>Pseudaminobacter</taxon>
    </lineage>
</organism>